<keyword evidence="4" id="KW-1185">Reference proteome</keyword>
<keyword evidence="1" id="KW-0175">Coiled coil</keyword>
<dbReference type="EMBL" id="BRYA01000064">
    <property type="protein sequence ID" value="GMI36317.1"/>
    <property type="molecule type" value="Genomic_DNA"/>
</dbReference>
<feature type="compositionally biased region" description="Low complexity" evidence="2">
    <location>
        <begin position="53"/>
        <end position="70"/>
    </location>
</feature>
<accession>A0A9W7L7T3</accession>
<feature type="compositionally biased region" description="Polar residues" evidence="2">
    <location>
        <begin position="171"/>
        <end position="183"/>
    </location>
</feature>
<organism evidence="3 4">
    <name type="scientific">Triparma columacea</name>
    <dbReference type="NCBI Taxonomy" id="722753"/>
    <lineage>
        <taxon>Eukaryota</taxon>
        <taxon>Sar</taxon>
        <taxon>Stramenopiles</taxon>
        <taxon>Ochrophyta</taxon>
        <taxon>Bolidophyceae</taxon>
        <taxon>Parmales</taxon>
        <taxon>Triparmaceae</taxon>
        <taxon>Triparma</taxon>
    </lineage>
</organism>
<evidence type="ECO:0000313" key="3">
    <source>
        <dbReference type="EMBL" id="GMI36317.1"/>
    </source>
</evidence>
<sequence>MDPSTSLDPLSLVNDIGDVPPERLRSAGSFRHNSRSRQLGSGSRVRIRDGANGSVDTLRSSLSSSRGSSQVDQLRAKIAGHNEYFSRNFLRGGGGIGVRPGTAPASGFVNPGASVESLESFDLIAMSEASRADVLRSNQGVGGGGRSIPRVRSANPRSASPARVNPPVKLQNLSHPSSIISNSGRNKMKMMAATTASSHNFTVYAGPSVNDSVGSTVSRPHFSGKNRGHFDTSNLKYNSFADKAERVWEDAVASAAYATGNNPSDDDWSPNNLRTAAACEVLLNLTEVIGRFKSFMEPITREIIRSVYSDHSAILEDPRMTRMSLQGGTLNVDLVTTLSEQNRDLRDEMNMHSSGVQFSEMLKKRNAGIFKVFHRSKLVIRDIIFNAWAKYIKERRTQLKNFRTRKLAKIFNHWHYNAKYLKLMSDDPAREFKRKWQEVESENQWLVSERDRLMEELELCLMQKGESSQEVAALYHILEERNAANPAHFHNPDTVSSSPSHKVGHHDRRSTLKLDASPLNDGRRLSKVPAHLDINSNKHSKEQMEVAVRNKIQHMKEKGLLHDIEDQIMIERDMVKAKLQRSRVDSTEKPMAARIEDKDERIKQLEVQYHKASELLQQSENEIIRLTKENAEKSEEIQDLESELCILVPARRELRQSTTRAAVNRALAESFYNKACQTPDVWEWDHKMTSAERKEQEMKDMEEMKVMLANDLLSKKKSAAKQSTSEGADPERRRRSTARVEARMMHLTQNILTTDGPGGKRTSGRAKVLSVDEVGQVSEAFAHPLKNLGNFKKSLGCDMILSLAGVPNVTVPAMSMSSAEEICLMCWREKLEVDEQAVLNGDKLPPLPEVALEYLVKQYQYRSVAMKMFRSFLWACSEYRKKSLQLKFMWSLLNLDRDKKGSIHSSGKGGLAVGSMSPGSAIRSLVEHAGGSEGKRSGGRYTKLLKGKKKIGFTGEEIQEDIAVYDAAKVQFFFNFLRRFFFEPVDMYDCLTMKEDTGHVLLRSACQEALEESFSFLRERQRAKFDKLAGQLAALPNVPMKTHDGAGVKFDAAMELFMGAFGMEREASGSSAREIAAYKSRQKLSRLFKEAKFGIVAFKLKHINLLMAAFSRYDKMKNRKDTRGLYTFKDFKDLLKLGVGVDLSLWGVDGMGERKALNLFNAWHNNMEAETGWEEYLEEHRMLDSEGEDMASFRAMQKKVNEHKWINDTRSEGEKRKSVMLHHESIKDLEQKKQAHHKHHKLANDIKNTFYKLSHGNNQEAAFAEKLEVSRGAWAAKVSFAKTLYSHDIYVSESSVFVDVKKGLKESESESERQEH</sequence>
<dbReference type="Proteomes" id="UP001165065">
    <property type="component" value="Unassembled WGS sequence"/>
</dbReference>
<feature type="region of interest" description="Disordered" evidence="2">
    <location>
        <begin position="713"/>
        <end position="737"/>
    </location>
</feature>
<evidence type="ECO:0000256" key="1">
    <source>
        <dbReference type="SAM" id="Coils"/>
    </source>
</evidence>
<comment type="caution">
    <text evidence="3">The sequence shown here is derived from an EMBL/GenBank/DDBJ whole genome shotgun (WGS) entry which is preliminary data.</text>
</comment>
<dbReference type="OrthoDB" id="194232at2759"/>
<name>A0A9W7L7T3_9STRA</name>
<feature type="region of interest" description="Disordered" evidence="2">
    <location>
        <begin position="136"/>
        <end position="183"/>
    </location>
</feature>
<feature type="region of interest" description="Disordered" evidence="2">
    <location>
        <begin position="1"/>
        <end position="70"/>
    </location>
</feature>
<feature type="region of interest" description="Disordered" evidence="2">
    <location>
        <begin position="488"/>
        <end position="509"/>
    </location>
</feature>
<gene>
    <name evidence="3" type="ORF">TrCOL_g11483</name>
</gene>
<evidence type="ECO:0000256" key="2">
    <source>
        <dbReference type="SAM" id="MobiDB-lite"/>
    </source>
</evidence>
<feature type="coiled-coil region" evidence="1">
    <location>
        <begin position="595"/>
        <end position="643"/>
    </location>
</feature>
<protein>
    <submittedName>
        <fullName evidence="3">Uncharacterized protein</fullName>
    </submittedName>
</protein>
<reference evidence="4" key="1">
    <citation type="journal article" date="2023" name="Commun. Biol.">
        <title>Genome analysis of Parmales, the sister group of diatoms, reveals the evolutionary specialization of diatoms from phago-mixotrophs to photoautotrophs.</title>
        <authorList>
            <person name="Ban H."/>
            <person name="Sato S."/>
            <person name="Yoshikawa S."/>
            <person name="Yamada K."/>
            <person name="Nakamura Y."/>
            <person name="Ichinomiya M."/>
            <person name="Sato N."/>
            <person name="Blanc-Mathieu R."/>
            <person name="Endo H."/>
            <person name="Kuwata A."/>
            <person name="Ogata H."/>
        </authorList>
    </citation>
    <scope>NUCLEOTIDE SEQUENCE [LARGE SCALE GENOMIC DNA]</scope>
</reference>
<evidence type="ECO:0000313" key="4">
    <source>
        <dbReference type="Proteomes" id="UP001165065"/>
    </source>
</evidence>
<proteinExistence type="predicted"/>